<organism evidence="7">
    <name type="scientific">marine metagenome</name>
    <dbReference type="NCBI Taxonomy" id="408172"/>
    <lineage>
        <taxon>unclassified sequences</taxon>
        <taxon>metagenomes</taxon>
        <taxon>ecological metagenomes</taxon>
    </lineage>
</organism>
<dbReference type="EMBL" id="UINC01012803">
    <property type="protein sequence ID" value="SVA55691.1"/>
    <property type="molecule type" value="Genomic_DNA"/>
</dbReference>
<evidence type="ECO:0000256" key="4">
    <source>
        <dbReference type="ARBA" id="ARBA00023002"/>
    </source>
</evidence>
<sequence>MAEDFSTYLTNEQIIQRARVNLPQGPWDYLAGASESETTQRRNRLAFDKLAFRPRVLVDVRNVDATTTFIGHKIRIPVMLAPIGSLQTFHPDAGAAVSAAAGKFGTMHILSSVTLPTLEETMAASDFAKSYQLYIHGDWEWTKDMISRVKSAGYKGFCVTVDTANYSRRERPMLSRWTPVSRRNPTDPQWQAAVTWESIDRIKSEAGLPFMLKGIATAEDARIAVDHGVEVIWVSNHGGRQLDHGQGTMEMLPEIVEAVDGKAEVVLDGGVQRGSDVIKAVALGAKAVAIGKMQGWGLAAGGIEGVNRVLEILEEEIKVAMGLMGVTSIDQLGTDYVCPADPVTMPHEMSSWVNKRDDRIL</sequence>
<dbReference type="PANTHER" id="PTHR10578:SF107">
    <property type="entry name" value="2-HYDROXYACID OXIDASE 1"/>
    <property type="match status" value="1"/>
</dbReference>
<dbReference type="InterPro" id="IPR013785">
    <property type="entry name" value="Aldolase_TIM"/>
</dbReference>
<dbReference type="CDD" id="cd02809">
    <property type="entry name" value="alpha_hydroxyacid_oxid_FMN"/>
    <property type="match status" value="1"/>
</dbReference>
<dbReference type="GO" id="GO:0009060">
    <property type="term" value="P:aerobic respiration"/>
    <property type="evidence" value="ECO:0007669"/>
    <property type="project" value="TreeGrafter"/>
</dbReference>
<dbReference type="PROSITE" id="PS00557">
    <property type="entry name" value="FMN_HYDROXY_ACID_DH_1"/>
    <property type="match status" value="1"/>
</dbReference>
<evidence type="ECO:0000313" key="7">
    <source>
        <dbReference type="EMBL" id="SVA55691.1"/>
    </source>
</evidence>
<dbReference type="InterPro" id="IPR000262">
    <property type="entry name" value="FMN-dep_DH"/>
</dbReference>
<gene>
    <name evidence="7" type="ORF">METZ01_LOCUS108545</name>
</gene>
<dbReference type="Gene3D" id="3.20.20.70">
    <property type="entry name" value="Aldolase class I"/>
    <property type="match status" value="1"/>
</dbReference>
<protein>
    <recommendedName>
        <fullName evidence="6">FMN hydroxy acid dehydrogenase domain-containing protein</fullName>
    </recommendedName>
</protein>
<keyword evidence="3" id="KW-0288">FMN</keyword>
<name>A0A381WTT2_9ZZZZ</name>
<dbReference type="GO" id="GO:0004459">
    <property type="term" value="F:L-lactate dehydrogenase (NAD+) activity"/>
    <property type="evidence" value="ECO:0007669"/>
    <property type="project" value="TreeGrafter"/>
</dbReference>
<accession>A0A381WTT2</accession>
<evidence type="ECO:0000256" key="1">
    <source>
        <dbReference type="ARBA" id="ARBA00001917"/>
    </source>
</evidence>
<dbReference type="Pfam" id="PF01070">
    <property type="entry name" value="FMN_dh"/>
    <property type="match status" value="1"/>
</dbReference>
<dbReference type="InterPro" id="IPR012133">
    <property type="entry name" value="Alpha-hydoxy_acid_DH_FMN"/>
</dbReference>
<evidence type="ECO:0000256" key="3">
    <source>
        <dbReference type="ARBA" id="ARBA00022643"/>
    </source>
</evidence>
<proteinExistence type="inferred from homology"/>
<dbReference type="SUPFAM" id="SSF51395">
    <property type="entry name" value="FMN-linked oxidoreductases"/>
    <property type="match status" value="1"/>
</dbReference>
<reference evidence="7" key="1">
    <citation type="submission" date="2018-05" db="EMBL/GenBank/DDBJ databases">
        <authorList>
            <person name="Lanie J.A."/>
            <person name="Ng W.-L."/>
            <person name="Kazmierczak K.M."/>
            <person name="Andrzejewski T.M."/>
            <person name="Davidsen T.M."/>
            <person name="Wayne K.J."/>
            <person name="Tettelin H."/>
            <person name="Glass J.I."/>
            <person name="Rusch D."/>
            <person name="Podicherti R."/>
            <person name="Tsui H.-C.T."/>
            <person name="Winkler M.E."/>
        </authorList>
    </citation>
    <scope>NUCLEOTIDE SEQUENCE</scope>
</reference>
<dbReference type="PANTHER" id="PTHR10578">
    <property type="entry name" value="S -2-HYDROXY-ACID OXIDASE-RELATED"/>
    <property type="match status" value="1"/>
</dbReference>
<keyword evidence="2" id="KW-0285">Flavoprotein</keyword>
<dbReference type="PROSITE" id="PS51349">
    <property type="entry name" value="FMN_HYDROXY_ACID_DH_2"/>
    <property type="match status" value="1"/>
</dbReference>
<dbReference type="InterPro" id="IPR037396">
    <property type="entry name" value="FMN_HAD"/>
</dbReference>
<evidence type="ECO:0000256" key="5">
    <source>
        <dbReference type="ARBA" id="ARBA00024042"/>
    </source>
</evidence>
<evidence type="ECO:0000256" key="2">
    <source>
        <dbReference type="ARBA" id="ARBA00022630"/>
    </source>
</evidence>
<feature type="domain" description="FMN hydroxy acid dehydrogenase" evidence="6">
    <location>
        <begin position="3"/>
        <end position="342"/>
    </location>
</feature>
<dbReference type="PIRSF" id="PIRSF000138">
    <property type="entry name" value="Al-hdrx_acd_dh"/>
    <property type="match status" value="1"/>
</dbReference>
<dbReference type="AlphaFoldDB" id="A0A381WTT2"/>
<dbReference type="GO" id="GO:0010181">
    <property type="term" value="F:FMN binding"/>
    <property type="evidence" value="ECO:0007669"/>
    <property type="project" value="InterPro"/>
</dbReference>
<comment type="cofactor">
    <cofactor evidence="1">
        <name>FMN</name>
        <dbReference type="ChEBI" id="CHEBI:58210"/>
    </cofactor>
</comment>
<keyword evidence="4" id="KW-0560">Oxidoreductase</keyword>
<evidence type="ECO:0000259" key="6">
    <source>
        <dbReference type="PROSITE" id="PS51349"/>
    </source>
</evidence>
<comment type="similarity">
    <text evidence="5">Belongs to the FMN-dependent alpha-hydroxy acid dehydrogenase family.</text>
</comment>
<dbReference type="InterPro" id="IPR008259">
    <property type="entry name" value="FMN_hydac_DH_AS"/>
</dbReference>
<dbReference type="GO" id="GO:0005886">
    <property type="term" value="C:plasma membrane"/>
    <property type="evidence" value="ECO:0007669"/>
    <property type="project" value="TreeGrafter"/>
</dbReference>